<proteinExistence type="predicted"/>
<dbReference type="EMBL" id="CAMXCT030001440">
    <property type="protein sequence ID" value="CAL4777406.1"/>
    <property type="molecule type" value="Genomic_DNA"/>
</dbReference>
<protein>
    <recommendedName>
        <fullName evidence="5">Protein kinase domain-containing protein</fullName>
    </recommendedName>
</protein>
<sequence>MLRLDVPGCGVVEFTAEAVGSGSTGCVYLGVVQPGGRPVALKATTAAARGWHRELRAVRPLLRKPHRNVLVASPGGWVEDGLGLVVAGFSVIFGEILV</sequence>
<dbReference type="AlphaFoldDB" id="A0A9P1FUI3"/>
<evidence type="ECO:0000256" key="1">
    <source>
        <dbReference type="PROSITE-ProRule" id="PRU10141"/>
    </source>
</evidence>
<feature type="binding site" evidence="1">
    <location>
        <position position="42"/>
    </location>
    <ligand>
        <name>ATP</name>
        <dbReference type="ChEBI" id="CHEBI:30616"/>
    </ligand>
</feature>
<reference evidence="3 4" key="2">
    <citation type="submission" date="2024-05" db="EMBL/GenBank/DDBJ databases">
        <authorList>
            <person name="Chen Y."/>
            <person name="Shah S."/>
            <person name="Dougan E. K."/>
            <person name="Thang M."/>
            <person name="Chan C."/>
        </authorList>
    </citation>
    <scope>NUCLEOTIDE SEQUENCE [LARGE SCALE GENOMIC DNA]</scope>
</reference>
<evidence type="ECO:0000313" key="4">
    <source>
        <dbReference type="Proteomes" id="UP001152797"/>
    </source>
</evidence>
<keyword evidence="4" id="KW-1185">Reference proteome</keyword>
<comment type="caution">
    <text evidence="2">The sequence shown here is derived from an EMBL/GenBank/DDBJ whole genome shotgun (WGS) entry which is preliminary data.</text>
</comment>
<dbReference type="InterPro" id="IPR011009">
    <property type="entry name" value="Kinase-like_dom_sf"/>
</dbReference>
<reference evidence="2" key="1">
    <citation type="submission" date="2022-10" db="EMBL/GenBank/DDBJ databases">
        <authorList>
            <person name="Chen Y."/>
            <person name="Dougan E. K."/>
            <person name="Chan C."/>
            <person name="Rhodes N."/>
            <person name="Thang M."/>
        </authorList>
    </citation>
    <scope>NUCLEOTIDE SEQUENCE</scope>
</reference>
<dbReference type="PROSITE" id="PS00107">
    <property type="entry name" value="PROTEIN_KINASE_ATP"/>
    <property type="match status" value="1"/>
</dbReference>
<dbReference type="EMBL" id="CAMXCT010001440">
    <property type="protein sequence ID" value="CAI3990094.1"/>
    <property type="molecule type" value="Genomic_DNA"/>
</dbReference>
<gene>
    <name evidence="2" type="ORF">C1SCF055_LOCUS17114</name>
</gene>
<accession>A0A9P1FUI3</accession>
<organism evidence="2">
    <name type="scientific">Cladocopium goreaui</name>
    <dbReference type="NCBI Taxonomy" id="2562237"/>
    <lineage>
        <taxon>Eukaryota</taxon>
        <taxon>Sar</taxon>
        <taxon>Alveolata</taxon>
        <taxon>Dinophyceae</taxon>
        <taxon>Suessiales</taxon>
        <taxon>Symbiodiniaceae</taxon>
        <taxon>Cladocopium</taxon>
    </lineage>
</organism>
<keyword evidence="1" id="KW-0067">ATP-binding</keyword>
<dbReference type="InterPro" id="IPR017441">
    <property type="entry name" value="Protein_kinase_ATP_BS"/>
</dbReference>
<dbReference type="EMBL" id="CAMXCT020001440">
    <property type="protein sequence ID" value="CAL1143469.1"/>
    <property type="molecule type" value="Genomic_DNA"/>
</dbReference>
<keyword evidence="1" id="KW-0547">Nucleotide-binding</keyword>
<dbReference type="GO" id="GO:0005524">
    <property type="term" value="F:ATP binding"/>
    <property type="evidence" value="ECO:0007669"/>
    <property type="project" value="UniProtKB-UniRule"/>
</dbReference>
<name>A0A9P1FUI3_9DINO</name>
<evidence type="ECO:0008006" key="5">
    <source>
        <dbReference type="Google" id="ProtNLM"/>
    </source>
</evidence>
<evidence type="ECO:0000313" key="2">
    <source>
        <dbReference type="EMBL" id="CAI3990094.1"/>
    </source>
</evidence>
<dbReference type="Proteomes" id="UP001152797">
    <property type="component" value="Unassembled WGS sequence"/>
</dbReference>
<dbReference type="Gene3D" id="3.30.200.20">
    <property type="entry name" value="Phosphorylase Kinase, domain 1"/>
    <property type="match status" value="1"/>
</dbReference>
<dbReference type="SUPFAM" id="SSF56112">
    <property type="entry name" value="Protein kinase-like (PK-like)"/>
    <property type="match status" value="1"/>
</dbReference>
<evidence type="ECO:0000313" key="3">
    <source>
        <dbReference type="EMBL" id="CAL4777406.1"/>
    </source>
</evidence>